<sequence>MDRLRRLPAARHRHAVGLVRTTRATDGLHADYPRNMFLAANPYFQRRFERNDNLLRNFQSAIMSVSTV</sequence>
<evidence type="ECO:0000313" key="1">
    <source>
        <dbReference type="EMBL" id="GFD56590.1"/>
    </source>
</evidence>
<accession>A0A699XDW5</accession>
<reference evidence="1" key="1">
    <citation type="journal article" date="2019" name="Sci. Rep.">
        <title>Draft genome of Tanacetum cinerariifolium, the natural source of mosquito coil.</title>
        <authorList>
            <person name="Yamashiro T."/>
            <person name="Shiraishi A."/>
            <person name="Satake H."/>
            <person name="Nakayama K."/>
        </authorList>
    </citation>
    <scope>NUCLEOTIDE SEQUENCE</scope>
</reference>
<dbReference type="AlphaFoldDB" id="A0A699XDW5"/>
<protein>
    <submittedName>
        <fullName evidence="1">Uncharacterized protein</fullName>
    </submittedName>
</protein>
<dbReference type="EMBL" id="BKCJ011831298">
    <property type="protein sequence ID" value="GFD56590.1"/>
    <property type="molecule type" value="Genomic_DNA"/>
</dbReference>
<comment type="caution">
    <text evidence="1">The sequence shown here is derived from an EMBL/GenBank/DDBJ whole genome shotgun (WGS) entry which is preliminary data.</text>
</comment>
<organism evidence="1">
    <name type="scientific">Tanacetum cinerariifolium</name>
    <name type="common">Dalmatian daisy</name>
    <name type="synonym">Chrysanthemum cinerariifolium</name>
    <dbReference type="NCBI Taxonomy" id="118510"/>
    <lineage>
        <taxon>Eukaryota</taxon>
        <taxon>Viridiplantae</taxon>
        <taxon>Streptophyta</taxon>
        <taxon>Embryophyta</taxon>
        <taxon>Tracheophyta</taxon>
        <taxon>Spermatophyta</taxon>
        <taxon>Magnoliopsida</taxon>
        <taxon>eudicotyledons</taxon>
        <taxon>Gunneridae</taxon>
        <taxon>Pentapetalae</taxon>
        <taxon>asterids</taxon>
        <taxon>campanulids</taxon>
        <taxon>Asterales</taxon>
        <taxon>Asteraceae</taxon>
        <taxon>Asteroideae</taxon>
        <taxon>Anthemideae</taxon>
        <taxon>Anthemidinae</taxon>
        <taxon>Tanacetum</taxon>
    </lineage>
</organism>
<name>A0A699XDW5_TANCI</name>
<feature type="non-terminal residue" evidence="1">
    <location>
        <position position="68"/>
    </location>
</feature>
<gene>
    <name evidence="1" type="ORF">Tci_928559</name>
</gene>
<proteinExistence type="predicted"/>